<dbReference type="AlphaFoldDB" id="A0A5C5XEQ7"/>
<reference evidence="2 3" key="1">
    <citation type="submission" date="2019-02" db="EMBL/GenBank/DDBJ databases">
        <title>Deep-cultivation of Planctomycetes and their phenomic and genomic characterization uncovers novel biology.</title>
        <authorList>
            <person name="Wiegand S."/>
            <person name="Jogler M."/>
            <person name="Boedeker C."/>
            <person name="Pinto D."/>
            <person name="Vollmers J."/>
            <person name="Rivas-Marin E."/>
            <person name="Kohn T."/>
            <person name="Peeters S.H."/>
            <person name="Heuer A."/>
            <person name="Rast P."/>
            <person name="Oberbeckmann S."/>
            <person name="Bunk B."/>
            <person name="Jeske O."/>
            <person name="Meyerdierks A."/>
            <person name="Storesund J.E."/>
            <person name="Kallscheuer N."/>
            <person name="Luecker S."/>
            <person name="Lage O.M."/>
            <person name="Pohl T."/>
            <person name="Merkel B.J."/>
            <person name="Hornburger P."/>
            <person name="Mueller R.-W."/>
            <person name="Bruemmer F."/>
            <person name="Labrenz M."/>
            <person name="Spormann A.M."/>
            <person name="Op Den Camp H."/>
            <person name="Overmann J."/>
            <person name="Amann R."/>
            <person name="Jetten M.S.M."/>
            <person name="Mascher T."/>
            <person name="Medema M.H."/>
            <person name="Devos D.P."/>
            <person name="Kaster A.-K."/>
            <person name="Ovreas L."/>
            <person name="Rohde M."/>
            <person name="Galperin M.Y."/>
            <person name="Jogler C."/>
        </authorList>
    </citation>
    <scope>NUCLEOTIDE SEQUENCE [LARGE SCALE GENOMIC DNA]</scope>
    <source>
        <strain evidence="2 3">Pan54</strain>
    </source>
</reference>
<dbReference type="RefSeq" id="WP_146502889.1">
    <property type="nucleotide sequence ID" value="NZ_SJPG01000001.1"/>
</dbReference>
<keyword evidence="3" id="KW-1185">Reference proteome</keyword>
<proteinExistence type="predicted"/>
<evidence type="ECO:0000313" key="2">
    <source>
        <dbReference type="EMBL" id="TWT60823.1"/>
    </source>
</evidence>
<organism evidence="2 3">
    <name type="scientific">Rubinisphaera italica</name>
    <dbReference type="NCBI Taxonomy" id="2527969"/>
    <lineage>
        <taxon>Bacteria</taxon>
        <taxon>Pseudomonadati</taxon>
        <taxon>Planctomycetota</taxon>
        <taxon>Planctomycetia</taxon>
        <taxon>Planctomycetales</taxon>
        <taxon>Planctomycetaceae</taxon>
        <taxon>Rubinisphaera</taxon>
    </lineage>
</organism>
<dbReference type="OrthoDB" id="9851809at2"/>
<sequence length="260" mass="28933">MSTTKIKMKDSKNNPPQKTAKELIGETVKKMEEEGWECYVNSKNEPTIKIPGDAYQQEWPADSQRIQDLVQSYYFELSNGLGIRSADLSLLMALIREDCRKGGQRLAEYELPESDEDVIVQAMVYLMNQQDRFENRTKDLLIKLSEFQKEGKVSFHEEIPVFLNIFSRKLGRLIPTLKGYGIAVTIEHKEAGSHCSVRRLESFQLEAPDDSKPSSSGSSSDATHCEGTALPLADATDGEIRSDAPRSGNGSPSNEKGGAI</sequence>
<feature type="region of interest" description="Disordered" evidence="1">
    <location>
        <begin position="206"/>
        <end position="260"/>
    </location>
</feature>
<gene>
    <name evidence="2" type="ORF">Pan54_15500</name>
</gene>
<dbReference type="Proteomes" id="UP000316095">
    <property type="component" value="Unassembled WGS sequence"/>
</dbReference>
<comment type="caution">
    <text evidence="2">The sequence shown here is derived from an EMBL/GenBank/DDBJ whole genome shotgun (WGS) entry which is preliminary data.</text>
</comment>
<protein>
    <submittedName>
        <fullName evidence="2">Uncharacterized protein</fullName>
    </submittedName>
</protein>
<name>A0A5C5XEQ7_9PLAN</name>
<dbReference type="EMBL" id="SJPG01000001">
    <property type="protein sequence ID" value="TWT60823.1"/>
    <property type="molecule type" value="Genomic_DNA"/>
</dbReference>
<accession>A0A5C5XEQ7</accession>
<evidence type="ECO:0000256" key="1">
    <source>
        <dbReference type="SAM" id="MobiDB-lite"/>
    </source>
</evidence>
<evidence type="ECO:0000313" key="3">
    <source>
        <dbReference type="Proteomes" id="UP000316095"/>
    </source>
</evidence>